<accession>A0ABP8BVS0</accession>
<proteinExistence type="predicted"/>
<sequence>MNTVPTTGFPVMLRKALGELDPFLLVAHLARLGAASPPWISQRGLTKALLLAEVSPTADAIGPLPDEVREGALHWRLYVAVLGHPAPLAVEELAPELERLPLALIDDLIDGGFLGADDQPWQHRRDSLEGSYLRARLVPETVTSEEAAELGWPEAVARHTYLAGADETGDTVLDMLIDLHRGDRSRLFDLRAALPNRQRGLLQTIIEGAQVGRWPNAVTADRGLWRLLAAQWGASISSNATRAKPIDPNQGAFHSWRAFCAAYDRILAGDIDGAVRQAALFQSTDITGGRLGAEINNVRAYLAMRPARNRREDLDAAEEILEGIVDAHPQVKLNLVLVHERKHIRLNDRESWENPYFVLGLPHGDPDWTPRWRELSRRHRDDVDALARVNRAWQRIRDAGQATGFFRVPLDDDVLDAPPQRSSALVPPLPALSRRTTTTADDLDFVKALAAPDLLNEFDDTARGDHDRQ</sequence>
<evidence type="ECO:0008006" key="3">
    <source>
        <dbReference type="Google" id="ProtNLM"/>
    </source>
</evidence>
<name>A0ABP8BVS0_9ACTN</name>
<gene>
    <name evidence="1" type="ORF">GCM10022254_16620</name>
</gene>
<dbReference type="Proteomes" id="UP001501710">
    <property type="component" value="Unassembled WGS sequence"/>
</dbReference>
<reference evidence="2" key="1">
    <citation type="journal article" date="2019" name="Int. J. Syst. Evol. Microbiol.">
        <title>The Global Catalogue of Microorganisms (GCM) 10K type strain sequencing project: providing services to taxonomists for standard genome sequencing and annotation.</title>
        <authorList>
            <consortium name="The Broad Institute Genomics Platform"/>
            <consortium name="The Broad Institute Genome Sequencing Center for Infectious Disease"/>
            <person name="Wu L."/>
            <person name="Ma J."/>
        </authorList>
    </citation>
    <scope>NUCLEOTIDE SEQUENCE [LARGE SCALE GENOMIC DNA]</scope>
    <source>
        <strain evidence="2">JCM 17440</strain>
    </source>
</reference>
<organism evidence="1 2">
    <name type="scientific">Actinomadura meridiana</name>
    <dbReference type="NCBI Taxonomy" id="559626"/>
    <lineage>
        <taxon>Bacteria</taxon>
        <taxon>Bacillati</taxon>
        <taxon>Actinomycetota</taxon>
        <taxon>Actinomycetes</taxon>
        <taxon>Streptosporangiales</taxon>
        <taxon>Thermomonosporaceae</taxon>
        <taxon>Actinomadura</taxon>
    </lineage>
</organism>
<evidence type="ECO:0000313" key="2">
    <source>
        <dbReference type="Proteomes" id="UP001501710"/>
    </source>
</evidence>
<comment type="caution">
    <text evidence="1">The sequence shown here is derived from an EMBL/GenBank/DDBJ whole genome shotgun (WGS) entry which is preliminary data.</text>
</comment>
<protein>
    <recommendedName>
        <fullName evidence="3">Zorya protein ZorC EH domain-containing protein</fullName>
    </recommendedName>
</protein>
<evidence type="ECO:0000313" key="1">
    <source>
        <dbReference type="EMBL" id="GAA4227872.1"/>
    </source>
</evidence>
<keyword evidence="2" id="KW-1185">Reference proteome</keyword>
<dbReference type="EMBL" id="BAABAS010000004">
    <property type="protein sequence ID" value="GAA4227872.1"/>
    <property type="molecule type" value="Genomic_DNA"/>
</dbReference>